<dbReference type="InterPro" id="IPR050951">
    <property type="entry name" value="Retrovirus_Pol_polyprotein"/>
</dbReference>
<dbReference type="InterPro" id="IPR041577">
    <property type="entry name" value="RT_RNaseH_2"/>
</dbReference>
<dbReference type="InterPro" id="IPR000477">
    <property type="entry name" value="RT_dom"/>
</dbReference>
<evidence type="ECO:0000259" key="3">
    <source>
        <dbReference type="PROSITE" id="PS50878"/>
    </source>
</evidence>
<keyword evidence="5" id="KW-1185">Reference proteome</keyword>
<dbReference type="CDD" id="cd09274">
    <property type="entry name" value="RNase_HI_RT_Ty3"/>
    <property type="match status" value="1"/>
</dbReference>
<dbReference type="Proteomes" id="UP001497623">
    <property type="component" value="Unassembled WGS sequence"/>
</dbReference>
<dbReference type="PANTHER" id="PTHR37984:SF5">
    <property type="entry name" value="PROTEIN NYNRIN-LIKE"/>
    <property type="match status" value="1"/>
</dbReference>
<proteinExistence type="predicted"/>
<dbReference type="Gene3D" id="3.30.70.270">
    <property type="match status" value="2"/>
</dbReference>
<dbReference type="InterPro" id="IPR043502">
    <property type="entry name" value="DNA/RNA_pol_sf"/>
</dbReference>
<dbReference type="EMBL" id="CAXKWB010021706">
    <property type="protein sequence ID" value="CAL4123364.1"/>
    <property type="molecule type" value="Genomic_DNA"/>
</dbReference>
<evidence type="ECO:0000256" key="1">
    <source>
        <dbReference type="ARBA" id="ARBA00012493"/>
    </source>
</evidence>
<accession>A0AAV2RGY8</accession>
<dbReference type="SUPFAM" id="SSF56672">
    <property type="entry name" value="DNA/RNA polymerases"/>
    <property type="match status" value="1"/>
</dbReference>
<feature type="domain" description="Reverse transcriptase" evidence="3">
    <location>
        <begin position="1"/>
        <end position="102"/>
    </location>
</feature>
<evidence type="ECO:0000256" key="2">
    <source>
        <dbReference type="ARBA" id="ARBA00023268"/>
    </source>
</evidence>
<evidence type="ECO:0000313" key="5">
    <source>
        <dbReference type="Proteomes" id="UP001497623"/>
    </source>
</evidence>
<dbReference type="InterPro" id="IPR043128">
    <property type="entry name" value="Rev_trsase/Diguanyl_cyclase"/>
</dbReference>
<dbReference type="AlphaFoldDB" id="A0AAV2RGY8"/>
<reference evidence="4 5" key="1">
    <citation type="submission" date="2024-05" db="EMBL/GenBank/DDBJ databases">
        <authorList>
            <person name="Wallberg A."/>
        </authorList>
    </citation>
    <scope>NUCLEOTIDE SEQUENCE [LARGE SCALE GENOMIC DNA]</scope>
</reference>
<organism evidence="4 5">
    <name type="scientific">Meganyctiphanes norvegica</name>
    <name type="common">Northern krill</name>
    <name type="synonym">Thysanopoda norvegica</name>
    <dbReference type="NCBI Taxonomy" id="48144"/>
    <lineage>
        <taxon>Eukaryota</taxon>
        <taxon>Metazoa</taxon>
        <taxon>Ecdysozoa</taxon>
        <taxon>Arthropoda</taxon>
        <taxon>Crustacea</taxon>
        <taxon>Multicrustacea</taxon>
        <taxon>Malacostraca</taxon>
        <taxon>Eumalacostraca</taxon>
        <taxon>Eucarida</taxon>
        <taxon>Euphausiacea</taxon>
        <taxon>Euphausiidae</taxon>
        <taxon>Meganyctiphanes</taxon>
    </lineage>
</organism>
<dbReference type="Pfam" id="PF00078">
    <property type="entry name" value="RVT_1"/>
    <property type="match status" value="1"/>
</dbReference>
<gene>
    <name evidence="4" type="ORF">MNOR_LOCUS24030</name>
</gene>
<name>A0AAV2RGY8_MEGNR</name>
<dbReference type="EC" id="2.7.7.49" evidence="1"/>
<dbReference type="FunFam" id="3.30.70.270:FF:000020">
    <property type="entry name" value="Transposon Tf2-6 polyprotein-like Protein"/>
    <property type="match status" value="1"/>
</dbReference>
<dbReference type="PROSITE" id="PS50878">
    <property type="entry name" value="RT_POL"/>
    <property type="match status" value="1"/>
</dbReference>
<keyword evidence="2" id="KW-0511">Multifunctional enzyme</keyword>
<dbReference type="Pfam" id="PF17919">
    <property type="entry name" value="RT_RNaseH_2"/>
    <property type="match status" value="1"/>
</dbReference>
<sequence>MLNLLNSVIALRQPTRLPFGVKTAPKIFQAGIDSLIQGFEGKGPVPNTACVVDDICTTGLTPQDHFDNLIELLSRMQDAGLKLNKEKCKFYQKEVKFLGKIIDKNGQRMDPESIEAIVNMPAPTDKQTLRSFLGHMSYSGKHVPDLRTARAPLDALLKKDIKFVWKESHSKAFNMCKDLASKSVTLAHFNENLPLVLTTDASPVGIGACLAHRVTENGKTFLKPLSYASRSLQPSERNYAQIDREGLAVFWAIKHYNQFLLGKSFELHTDCSALTRFFGSKNDLGGLASGHLNR</sequence>
<dbReference type="GO" id="GO:0003964">
    <property type="term" value="F:RNA-directed DNA polymerase activity"/>
    <property type="evidence" value="ECO:0007669"/>
    <property type="project" value="UniProtKB-EC"/>
</dbReference>
<comment type="caution">
    <text evidence="4">The sequence shown here is derived from an EMBL/GenBank/DDBJ whole genome shotgun (WGS) entry which is preliminary data.</text>
</comment>
<dbReference type="PANTHER" id="PTHR37984">
    <property type="entry name" value="PROTEIN CBG26694"/>
    <property type="match status" value="1"/>
</dbReference>
<evidence type="ECO:0000313" key="4">
    <source>
        <dbReference type="EMBL" id="CAL4123364.1"/>
    </source>
</evidence>
<protein>
    <recommendedName>
        <fullName evidence="1">RNA-directed DNA polymerase</fullName>
        <ecNumber evidence="1">2.7.7.49</ecNumber>
    </recommendedName>
</protein>